<comment type="cofactor">
    <cofactor evidence="1">
        <name>heme b</name>
        <dbReference type="ChEBI" id="CHEBI:60344"/>
    </cofactor>
</comment>
<keyword evidence="8" id="KW-1185">Reference proteome</keyword>
<dbReference type="SUPFAM" id="SSF54909">
    <property type="entry name" value="Dimeric alpha+beta barrel"/>
    <property type="match status" value="1"/>
</dbReference>
<comment type="caution">
    <text evidence="7">The sequence shown here is derived from an EMBL/GenBank/DDBJ whole genome shotgun (WGS) entry which is preliminary data.</text>
</comment>
<dbReference type="Proteomes" id="UP000031004">
    <property type="component" value="Unassembled WGS sequence"/>
</dbReference>
<dbReference type="RefSeq" id="WP_039326094.1">
    <property type="nucleotide sequence ID" value="NZ_JTLZ01000012.1"/>
</dbReference>
<dbReference type="PANTHER" id="PTHR30521:SF5">
    <property type="entry name" value="BLR4509 PROTEIN"/>
    <property type="match status" value="1"/>
</dbReference>
<accession>A0ABR4YMK8</accession>
<reference evidence="7 8" key="1">
    <citation type="submission" date="2014-11" db="EMBL/GenBank/DDBJ databases">
        <title>Mycobacterium setense Manresensis Genome.</title>
        <authorList>
            <person name="Rech G."/>
            <person name="Sumoy L."/>
        </authorList>
    </citation>
    <scope>NUCLEOTIDE SEQUENCE [LARGE SCALE GENOMIC DNA]</scope>
    <source>
        <strain evidence="7 8">Manresensis</strain>
    </source>
</reference>
<evidence type="ECO:0000256" key="5">
    <source>
        <dbReference type="ARBA" id="ARBA00023004"/>
    </source>
</evidence>
<keyword evidence="4" id="KW-0560">Oxidoreductase</keyword>
<dbReference type="EMBL" id="JTLZ01000012">
    <property type="protein sequence ID" value="KHO19998.1"/>
    <property type="molecule type" value="Genomic_DNA"/>
</dbReference>
<dbReference type="InterPro" id="IPR011008">
    <property type="entry name" value="Dimeric_a/b-barrel"/>
</dbReference>
<organism evidence="7 8">
    <name type="scientific">Mycolicibacterium setense</name>
    <dbReference type="NCBI Taxonomy" id="431269"/>
    <lineage>
        <taxon>Bacteria</taxon>
        <taxon>Bacillati</taxon>
        <taxon>Actinomycetota</taxon>
        <taxon>Actinomycetes</taxon>
        <taxon>Mycobacteriales</taxon>
        <taxon>Mycobacteriaceae</taxon>
        <taxon>Mycolicibacterium</taxon>
    </lineage>
</organism>
<keyword evidence="5" id="KW-0408">Iron</keyword>
<evidence type="ECO:0000256" key="3">
    <source>
        <dbReference type="ARBA" id="ARBA00022723"/>
    </source>
</evidence>
<evidence type="ECO:0000256" key="6">
    <source>
        <dbReference type="ARBA" id="ARBA00025737"/>
    </source>
</evidence>
<comment type="similarity">
    <text evidence="6">Belongs to the DyP-type peroxidase family.</text>
</comment>
<gene>
    <name evidence="7" type="ORF">QQ44_25660</name>
</gene>
<evidence type="ECO:0000313" key="7">
    <source>
        <dbReference type="EMBL" id="KHO19998.1"/>
    </source>
</evidence>
<dbReference type="PROSITE" id="PS51404">
    <property type="entry name" value="DYP_PEROXIDASE"/>
    <property type="match status" value="1"/>
</dbReference>
<dbReference type="PANTHER" id="PTHR30521">
    <property type="entry name" value="DEFERROCHELATASE/PEROXIDASE"/>
    <property type="match status" value="1"/>
</dbReference>
<dbReference type="NCBIfam" id="TIGR01413">
    <property type="entry name" value="Dyp_perox_fam"/>
    <property type="match status" value="1"/>
</dbReference>
<keyword evidence="3" id="KW-0479">Metal-binding</keyword>
<evidence type="ECO:0008006" key="9">
    <source>
        <dbReference type="Google" id="ProtNLM"/>
    </source>
</evidence>
<sequence length="477" mass="51385">MTLQLHDIQGVILHGYGALDDAAFLLLTIDDVAAAKQWLSGLELRDSTVRPEITDTCTNIAFTPSGLARLGLGPEHLAMLAGEFREGMSGTEHRRRILGDHGDSSPSSWRWNGDDIHALLLLYGRDAAAVGALEDRHDLPGAGIRVVRRLDSLTLPGRKEHFGFRDGISQPLIDGYDEGGTAGNTVAPGEFVLGYPNAYGQYTDRPLVDPAADPRDLLAAAADAPALRDLGKDGSYLVFRQLKQDVAGFWNSLAERSADVLDRVPACVGLAAKMVGRWPSGAPLVKAPTADDPALADDNDFMYFRSEDADGLKCPIGSHLRRSNPRDALDPVPGSDRSIDVGKRHRIIRRGRAYGPPLAPSMDPADMIGASDDGVERGLHFICFNSHLGRQFEFIQHTWVNSTKFDGGYAEDDPIAGARGNGNGNGNGNGTAAGTFTVQQEPIRRRVTDLPRFVHTVGGAYFFMPGVAATRYLAALP</sequence>
<dbReference type="InterPro" id="IPR006314">
    <property type="entry name" value="Dyp_peroxidase"/>
</dbReference>
<keyword evidence="2" id="KW-0575">Peroxidase</keyword>
<protein>
    <recommendedName>
        <fullName evidence="9">Peroxidase</fullName>
    </recommendedName>
</protein>
<proteinExistence type="inferred from homology"/>
<evidence type="ECO:0000256" key="4">
    <source>
        <dbReference type="ARBA" id="ARBA00023002"/>
    </source>
</evidence>
<evidence type="ECO:0000256" key="2">
    <source>
        <dbReference type="ARBA" id="ARBA00022559"/>
    </source>
</evidence>
<evidence type="ECO:0000256" key="1">
    <source>
        <dbReference type="ARBA" id="ARBA00001970"/>
    </source>
</evidence>
<name>A0ABR4YMK8_9MYCO</name>
<evidence type="ECO:0000313" key="8">
    <source>
        <dbReference type="Proteomes" id="UP000031004"/>
    </source>
</evidence>